<dbReference type="Proteomes" id="UP000011086">
    <property type="component" value="Unassembled WGS sequence"/>
</dbReference>
<dbReference type="PANTHER" id="PTHR32305">
    <property type="match status" value="1"/>
</dbReference>
<feature type="transmembrane region" description="Helical" evidence="3">
    <location>
        <begin position="1985"/>
        <end position="2009"/>
    </location>
</feature>
<dbReference type="InterPro" id="IPR056823">
    <property type="entry name" value="TEN-like_YD-shell"/>
</dbReference>
<dbReference type="EMBL" id="JH793250">
    <property type="protein sequence ID" value="ELQ39819.1"/>
    <property type="molecule type" value="Genomic_DNA"/>
</dbReference>
<evidence type="ECO:0000313" key="5">
    <source>
        <dbReference type="EMBL" id="ELQ39819.1"/>
    </source>
</evidence>
<dbReference type="Pfam" id="PF25023">
    <property type="entry name" value="TEN_YD-shell"/>
    <property type="match status" value="1"/>
</dbReference>
<accession>A0AA97P0P8</accession>
<evidence type="ECO:0000259" key="4">
    <source>
        <dbReference type="Pfam" id="PF25023"/>
    </source>
</evidence>
<keyword evidence="3" id="KW-0812">Transmembrane</keyword>
<dbReference type="NCBIfam" id="TIGR03696">
    <property type="entry name" value="Rhs_assc_core"/>
    <property type="match status" value="1"/>
</dbReference>
<evidence type="ECO:0000256" key="3">
    <source>
        <dbReference type="SAM" id="Phobius"/>
    </source>
</evidence>
<dbReference type="SUPFAM" id="SSF69318">
    <property type="entry name" value="Integrin alpha N-terminal domain"/>
    <property type="match status" value="1"/>
</dbReference>
<feature type="domain" description="Teneurin-like YD-shell" evidence="4">
    <location>
        <begin position="1333"/>
        <end position="1441"/>
    </location>
</feature>
<dbReference type="InterPro" id="IPR050708">
    <property type="entry name" value="T6SS_VgrG/RHS"/>
</dbReference>
<feature type="transmembrane region" description="Helical" evidence="3">
    <location>
        <begin position="1917"/>
        <end position="1942"/>
    </location>
</feature>
<dbReference type="InterPro" id="IPR028994">
    <property type="entry name" value="Integrin_alpha_N"/>
</dbReference>
<evidence type="ECO:0000256" key="1">
    <source>
        <dbReference type="ARBA" id="ARBA00022737"/>
    </source>
</evidence>
<evidence type="ECO:0000256" key="2">
    <source>
        <dbReference type="SAM" id="MobiDB-lite"/>
    </source>
</evidence>
<reference evidence="5" key="1">
    <citation type="journal article" date="2012" name="PLoS Genet.">
        <title>Comparative analysis of the genomes of two field isolates of the rice blast fungus Magnaporthe oryzae.</title>
        <authorList>
            <person name="Xue M."/>
            <person name="Yang J."/>
            <person name="Li Z."/>
            <person name="Hu S."/>
            <person name="Yao N."/>
            <person name="Dean R.A."/>
            <person name="Zhao W."/>
            <person name="Shen M."/>
            <person name="Zhang H."/>
            <person name="Li C."/>
            <person name="Liu L."/>
            <person name="Cao L."/>
            <person name="Xu X."/>
            <person name="Xing Y."/>
            <person name="Hsiang T."/>
            <person name="Zhang Z."/>
            <person name="Xu J.R."/>
            <person name="Peng Y.L."/>
        </authorList>
    </citation>
    <scope>NUCLEOTIDE SEQUENCE</scope>
    <source>
        <strain evidence="5">Y34</strain>
    </source>
</reference>
<keyword evidence="1" id="KW-0677">Repeat</keyword>
<keyword evidence="3" id="KW-0472">Membrane</keyword>
<feature type="region of interest" description="Disordered" evidence="2">
    <location>
        <begin position="1"/>
        <end position="20"/>
    </location>
</feature>
<dbReference type="InterPro" id="IPR022385">
    <property type="entry name" value="Rhs_assc_core"/>
</dbReference>
<feature type="transmembrane region" description="Helical" evidence="3">
    <location>
        <begin position="1949"/>
        <end position="1973"/>
    </location>
</feature>
<protein>
    <recommendedName>
        <fullName evidence="4">Teneurin-like YD-shell domain-containing protein</fullName>
    </recommendedName>
</protein>
<feature type="region of interest" description="Disordered" evidence="2">
    <location>
        <begin position="1777"/>
        <end position="1798"/>
    </location>
</feature>
<organism evidence="5">
    <name type="scientific">Pyricularia oryzae (strain Y34)</name>
    <name type="common">Rice blast fungus</name>
    <name type="synonym">Magnaporthe oryzae</name>
    <dbReference type="NCBI Taxonomy" id="1143189"/>
    <lineage>
        <taxon>Eukaryota</taxon>
        <taxon>Fungi</taxon>
        <taxon>Dikarya</taxon>
        <taxon>Ascomycota</taxon>
        <taxon>Pezizomycotina</taxon>
        <taxon>Sordariomycetes</taxon>
        <taxon>Sordariomycetidae</taxon>
        <taxon>Magnaporthales</taxon>
        <taxon>Pyriculariaceae</taxon>
        <taxon>Pyricularia</taxon>
    </lineage>
</organism>
<proteinExistence type="predicted"/>
<gene>
    <name evidence="5" type="ORF">OOU_Y34scaffold00479g3</name>
</gene>
<dbReference type="PANTHER" id="PTHR32305:SF15">
    <property type="entry name" value="PROTEIN RHSA-RELATED"/>
    <property type="match status" value="1"/>
</dbReference>
<sequence>MSNTTSASIGRQHGKADTDNNGLSRYILKIETPAGIKSGNEPDLSLQYSQGTPNGVVGFSWSIGGISSIGLGAPRIVYDRLNPPPEGYYDNSAPKLLMDGTDLLNTEGEYLGPGTKYTTEINNTGLEILSLGEGAGFLATDNMGRQVQYGTTEDSRVMSGDPAKPREWRIKVQSDCHGNTVTYHYKPSPALQSTKDVNTSYLTSIEYCGNSKTGAAASRVVHFDYEERPDLILQSANGVIVTWAHRLKKISIGVVESAHTTLSRFYTLEYIQSPITGDSCLQQVTESTTHSGQTTSLLPSAFTYQGPGVEKESLFEAVPQTVFSEEANTRALIPLNMTGRSLADMACMVWDDDKKTMTAKTFIAERNSSDSTVEWKPSEHDVSAVLPKWDPNQEGVVMPDFLTPDLRGDGRSDLIIPYQGTEDRLEFFLAQSNGLGLTATAAVKKTDFPWAPKSKFMAMDMTGTGVVDVVQIFVNGANLAFRTFPGIANDDAGYLGLGDAHQTDTNVAFDNTIDWFLLRHTGTGAVSLVRVWQKFLDNDPEQFSIWTSSFRCSKIFDSSGGFNSQSEDSEIAGPFPKDANEPAWSVMSSDINGDGTQDIVLGKAKWDADKMNFTFHVALGDGLGKFLPGKSCIVSAPAGKPNGGGPASFSVTNIHGGLYPSLAYVYQNESDGNFVCLSVGGRADGTVSEVTSFPLASKPGFDVTAIMPIDLNGTGMGAFMLYGLDKTTAKPSVVTVYNHSNPTDLLSTAQDSMGLTTTLTYAPLSQPGVYNSTIDWRQYTNPDPGSYYIIQGAPNHVVTGLQHSNNPAVNCLGFDVKINKTYSKALVNTCGRGWLGFESIMTENVKDEILTIEHFCQKFPLLGLKGRIDTFASGTTDFSNPLSSQTTDFDSVQKKASSGWSLYHINKRYDRLETGGAAGRVQLTEFSSDDDGNVLVKHSLETQAGKDVFWYWEHCNYTSISIPAGAAPRRLTGLLTYKKLTRIEANVNAAVFEPGDTALSCYTYKKGTGSMEKESHWNDDLTHNGFVTTEYTYDDYGNEVSRLDPADLTTITTYDTLFHNLAVQQEERGLGVLHTQFAAYDKATGEVVARQETSGKLTCVKVDGFGRKLDTRMRCVHPGSQSKKASLFLQTGLFVATVGFQKFLDDDETVLDPFETYAYMTFQSNDKQYVGAEVVSLFNEKQSGRRQVLDLVDCVGHRRIERATHGLDPTTQPQSDSKFSFKYWQYDTRGNTTFESFPIPVPVWTDFEYTPPATDGVTSVYDHLGRLVSTARTCHNNKTDMVFTNTQFTQGGAWVEQMVKGPNPNINLKDVVLLTSPRKYISINGEEHVFTSTNQGNLDSEFQYDATGNCVQSTDPAGNIETRKYNSLGQLSTVANSYPDEIDTTGQLPSHKAIEYLYDSSGRLEKTVNAAGEIIVYQRDSKGRPLTKTGSDGRVLVYKYDGGGHESLTSMTVYPQGTEKPFETKLEFVYDVLGRLKSRKLSLAVGGTHETSFTYDWQGQVVTKTYPNNARKEYEYFGNRLSYARLTYQPAEGKLQVWLDSRLSYNDATGKPTEIVIGEASMHSTFKHSLVYDMQAFPQSHHLDRIEAATGQPSDHLVHEEYLYDGASRLASRTDSIAKLSSTYNYNGQRLESSQTGQEASKYAYDQAGNLTTKAGVAITYTKDSAHGTSGAGTVFNIKYDAAKRMISRNTSDASLTFQYDSFGLVASYQDAILQKTTITSGPDGKTVMRTRSGSDDSLLLVSDDYHVQKTANGPTTTTLKLAVSGVLLATYSLTEPGQSADDGGDAPGDAAAPSPKSSAAVLYTDNKGSVTHTFSGADGGALDVIAYDDFGSPAFNTVQSRDTGESARTGTYEAKSFDALSGLLDFGSRWYDPLVGRFTAPDHVLDVKYMSRTDGLNRLAFENNDPVNHTDPTGHWSLSAILGAAIGAVAVVAAIAVTVATAGAASPLVAIAAGAASGALASGGVAGISFSFDHKNERGGKFWGGYAATVLVNAAIGAATGALGAVATPARLVSATGRLASAAPWPVNSATVNLVGRAATVGSKALIGATHSLLTTVAHNAIENRLYGSRHGLLDGAGMAVGIGFGIGFVSGGLSARSIHSESGLMYVRNSSRAMTRATRAGPIALKGAWAAVHGGGVDSKGMRAARQAGHEASEELRDLQTHFKALTTMLGHSGLVGTLHAELSQPGKGSGSSVAQRNQVCANGIRSPNKRDVSKFGNPQGLSTTGLK</sequence>
<dbReference type="Gene3D" id="2.180.10.10">
    <property type="entry name" value="RHS repeat-associated core"/>
    <property type="match status" value="1"/>
</dbReference>
<feature type="region of interest" description="Disordered" evidence="2">
    <location>
        <begin position="2205"/>
        <end position="2230"/>
    </location>
</feature>
<name>A0AA97P0P8_PYRO3</name>
<keyword evidence="3" id="KW-1133">Transmembrane helix</keyword>